<name>A0A544YMI1_9ACTN</name>
<accession>A0A544YMI1</accession>
<evidence type="ECO:0000313" key="2">
    <source>
        <dbReference type="Proteomes" id="UP000316541"/>
    </source>
</evidence>
<dbReference type="EMBL" id="VIRM01000038">
    <property type="protein sequence ID" value="TQS17950.1"/>
    <property type="molecule type" value="Genomic_DNA"/>
</dbReference>
<dbReference type="Pfam" id="PF13646">
    <property type="entry name" value="HEAT_2"/>
    <property type="match status" value="1"/>
</dbReference>
<dbReference type="SUPFAM" id="SSF48371">
    <property type="entry name" value="ARM repeat"/>
    <property type="match status" value="1"/>
</dbReference>
<organism evidence="1 2">
    <name type="scientific">Microbispora hainanensis</name>
    <dbReference type="NCBI Taxonomy" id="568844"/>
    <lineage>
        <taxon>Bacteria</taxon>
        <taxon>Bacillati</taxon>
        <taxon>Actinomycetota</taxon>
        <taxon>Actinomycetes</taxon>
        <taxon>Streptosporangiales</taxon>
        <taxon>Streptosporangiaceae</taxon>
        <taxon>Microbispora</taxon>
    </lineage>
</organism>
<dbReference type="InterPro" id="IPR011989">
    <property type="entry name" value="ARM-like"/>
</dbReference>
<evidence type="ECO:0008006" key="3">
    <source>
        <dbReference type="Google" id="ProtNLM"/>
    </source>
</evidence>
<dbReference type="AlphaFoldDB" id="A0A544YMI1"/>
<reference evidence="1 2" key="1">
    <citation type="submission" date="2019-07" db="EMBL/GenBank/DDBJ databases">
        <title>Microbispora hainanensis DSM 45428.</title>
        <authorList>
            <person name="Thawai C."/>
        </authorList>
    </citation>
    <scope>NUCLEOTIDE SEQUENCE [LARGE SCALE GENOMIC DNA]</scope>
    <source>
        <strain evidence="1 2">DSM 45428</strain>
    </source>
</reference>
<comment type="caution">
    <text evidence="1">The sequence shown here is derived from an EMBL/GenBank/DDBJ whole genome shotgun (WGS) entry which is preliminary data.</text>
</comment>
<evidence type="ECO:0000313" key="1">
    <source>
        <dbReference type="EMBL" id="TQS17950.1"/>
    </source>
</evidence>
<dbReference type="InterPro" id="IPR016024">
    <property type="entry name" value="ARM-type_fold"/>
</dbReference>
<protein>
    <recommendedName>
        <fullName evidence="3">HEAT repeat domain-containing protein</fullName>
    </recommendedName>
</protein>
<sequence length="602" mass="64732">MNGKQSGARTGRRATLTLWRPVGPAELSLVRASGWRAWPPRLPDQPIFYPVLNEAYAVRIARDWNVPASGAGFVTRFEVDADFARRYPVRQAGGRTILELWVPAGELEEFNAHLAGPIHVVREFHAPGYGPLATRVAAAAAGREPADEVLAMLSVAGAKTWIGLDGALRTTAVTYGGHATKARLPENERLSSLVAGCSWDGHQRESAVAGLATAADGLLLPLLVLRTADWVPQVRERARMSLTTVLRSAGASALLTAASVATAIGSWARGGHAVEALAEALRTAPYGVPATARTHQDLGVRRLAYRLWLESGRSRYEEVMNATLGEPDGVCRLLCAERLVADAVRDRRVDVLEELLRRGSAQVGIEALTALVKLGHPEAGEAHLADRSAMMRATAQWAVRRAGRDPAAIYRNALAADPPVGRARALVVGLAECGTRQDVDMLLPFLEHPSPRMRAAAVRAVRRLGGSPASIAGMLADPAPVVVRAATQALRGEPAAVPAVRLWELLAAESPPHVRLGAYEQLRAKDTWTRVHVDLHLLVTRDVELGHRAHADLNDWARRGAATAYNAPTKEMTLLLGRLVDAAEPLIGAQQARQLRRILGIG</sequence>
<gene>
    <name evidence="1" type="ORF">FLX08_26710</name>
</gene>
<dbReference type="Proteomes" id="UP000316541">
    <property type="component" value="Unassembled WGS sequence"/>
</dbReference>
<proteinExistence type="predicted"/>
<dbReference type="Gene3D" id="1.25.10.10">
    <property type="entry name" value="Leucine-rich Repeat Variant"/>
    <property type="match status" value="1"/>
</dbReference>